<evidence type="ECO:0000256" key="1">
    <source>
        <dbReference type="SAM" id="MobiDB-lite"/>
    </source>
</evidence>
<feature type="compositionally biased region" description="Basic and acidic residues" evidence="1">
    <location>
        <begin position="261"/>
        <end position="272"/>
    </location>
</feature>
<dbReference type="Proteomes" id="UP000653454">
    <property type="component" value="Unassembled WGS sequence"/>
</dbReference>
<proteinExistence type="predicted"/>
<evidence type="ECO:0000313" key="2">
    <source>
        <dbReference type="EMBL" id="CAG9097163.1"/>
    </source>
</evidence>
<accession>A0A8S4DEU9</accession>
<dbReference type="AlphaFoldDB" id="A0A8S4DEU9"/>
<gene>
    <name evidence="2" type="ORF">PLXY2_LOCUS1867</name>
</gene>
<organism evidence="2 3">
    <name type="scientific">Plutella xylostella</name>
    <name type="common">Diamondback moth</name>
    <name type="synonym">Plutella maculipennis</name>
    <dbReference type="NCBI Taxonomy" id="51655"/>
    <lineage>
        <taxon>Eukaryota</taxon>
        <taxon>Metazoa</taxon>
        <taxon>Ecdysozoa</taxon>
        <taxon>Arthropoda</taxon>
        <taxon>Hexapoda</taxon>
        <taxon>Insecta</taxon>
        <taxon>Pterygota</taxon>
        <taxon>Neoptera</taxon>
        <taxon>Endopterygota</taxon>
        <taxon>Lepidoptera</taxon>
        <taxon>Glossata</taxon>
        <taxon>Ditrysia</taxon>
        <taxon>Yponomeutoidea</taxon>
        <taxon>Plutellidae</taxon>
        <taxon>Plutella</taxon>
    </lineage>
</organism>
<reference evidence="2" key="1">
    <citation type="submission" date="2020-11" db="EMBL/GenBank/DDBJ databases">
        <authorList>
            <person name="Whiteford S."/>
        </authorList>
    </citation>
    <scope>NUCLEOTIDE SEQUENCE</scope>
</reference>
<keyword evidence="3" id="KW-1185">Reference proteome</keyword>
<feature type="compositionally biased region" description="Basic and acidic residues" evidence="1">
    <location>
        <begin position="432"/>
        <end position="451"/>
    </location>
</feature>
<feature type="compositionally biased region" description="Polar residues" evidence="1">
    <location>
        <begin position="411"/>
        <end position="426"/>
    </location>
</feature>
<feature type="compositionally biased region" description="Polar residues" evidence="1">
    <location>
        <begin position="326"/>
        <end position="336"/>
    </location>
</feature>
<feature type="region of interest" description="Disordered" evidence="1">
    <location>
        <begin position="393"/>
        <end position="453"/>
    </location>
</feature>
<feature type="compositionally biased region" description="Low complexity" evidence="1">
    <location>
        <begin position="273"/>
        <end position="303"/>
    </location>
</feature>
<feature type="compositionally biased region" description="Basic and acidic residues" evidence="1">
    <location>
        <begin position="353"/>
        <end position="365"/>
    </location>
</feature>
<feature type="compositionally biased region" description="Polar residues" evidence="1">
    <location>
        <begin position="246"/>
        <end position="258"/>
    </location>
</feature>
<feature type="region of interest" description="Disordered" evidence="1">
    <location>
        <begin position="48"/>
        <end position="68"/>
    </location>
</feature>
<protein>
    <submittedName>
        <fullName evidence="2">(diamondback moth) hypothetical protein</fullName>
    </submittedName>
</protein>
<feature type="region of interest" description="Disordered" evidence="1">
    <location>
        <begin position="246"/>
        <end position="373"/>
    </location>
</feature>
<dbReference type="EMBL" id="CAJHNJ030000004">
    <property type="protein sequence ID" value="CAG9097163.1"/>
    <property type="molecule type" value="Genomic_DNA"/>
</dbReference>
<name>A0A8S4DEU9_PLUXY</name>
<sequence>MPLKEASSRRGYRTLPLFVIQLVALAAVNNLQVDAHVLKQESTQNHALDKTRDTSLDQDFDSSKTTQNNTKHKVDVILKHMHIINETEKAQLINNGTNLTDRTGKNRRASNMAKYKPLLKSKLEYDRLFKDISPIDKIDSAERNNYRGYSTQSASHSRSRTKAISSSIFDEYSKFDTPVTVSTGKTTLKDTVTTRFSRSTPDVSTTKRIAATETTEMEPVTESTGDNILTPPMTLPFWKTYTTINRNTSSSPISSTVNTTEKPEEPTTEREPTTPTTECTSSSTEMTPSSSESSESIISSSSTLVPEENYDSGKTEVISTKRGGYINNSQGGTNSTRRNKSKNVSDDEDKEEEEPRKSKTMKEAASRSQMIEEALLAEKRLSDKTAFQDVHNDLRTESTSSNNNAEDKTSSKGTAARNSSLYTVNPNYKPLKKIDVKTPKPYHKHPDDNSWRNESISSLGIVFNPKNSSKPLTEVLKNKTETELVYMEREVTSTEVPDLRERLEKLAELRKSKKYRTGQSSEKTDNDYEDIRSFLPSPRPFEKGSLQKNFEYYESFFTTTEATTKSPLAKGKEKIMEYYENPELNTADYFNLANIDIKKSFVKGPSRRPDSTTSTMSSADYAVSIGQFPPERKATVQYFPPRPEKSTYPPVLMTTGKYDFQKNLEQYAILDEADPTTTEKPAPSTLPPLTTNRNYVYYETNTNEGTTYNPQTPPGVTTFIELLGKTNADDRIYNERFVPDPYQRDVINRFVENYNKNHERFRVPYPVVYNNSVSHDSGGGSRQLVQQVFETERAPAAVTRLYLEQTKAYDLNLEKRDDSDYEQLYFLPQDQINVGGDLQAPLPFGYRK</sequence>
<comment type="caution">
    <text evidence="2">The sequence shown here is derived from an EMBL/GenBank/DDBJ whole genome shotgun (WGS) entry which is preliminary data.</text>
</comment>
<evidence type="ECO:0000313" key="3">
    <source>
        <dbReference type="Proteomes" id="UP000653454"/>
    </source>
</evidence>